<dbReference type="CDD" id="cd06174">
    <property type="entry name" value="MFS"/>
    <property type="match status" value="1"/>
</dbReference>
<feature type="transmembrane region" description="Helical" evidence="8">
    <location>
        <begin position="12"/>
        <end position="29"/>
    </location>
</feature>
<feature type="region of interest" description="Disordered" evidence="7">
    <location>
        <begin position="372"/>
        <end position="406"/>
    </location>
</feature>
<dbReference type="PANTHER" id="PTHR13353">
    <property type="entry name" value="TRANSMEMBRANE PROTEIN 19"/>
    <property type="match status" value="1"/>
</dbReference>
<evidence type="ECO:0000256" key="2">
    <source>
        <dbReference type="ARBA" id="ARBA00009012"/>
    </source>
</evidence>
<comment type="similarity">
    <text evidence="2">Belongs to the TMEM19 family.</text>
</comment>
<evidence type="ECO:0000256" key="5">
    <source>
        <dbReference type="ARBA" id="ARBA00023136"/>
    </source>
</evidence>
<dbReference type="PANTHER" id="PTHR13353:SF5">
    <property type="entry name" value="TRANSMEMBRANE PROTEIN 19"/>
    <property type="match status" value="1"/>
</dbReference>
<dbReference type="EMBL" id="BQXS01010961">
    <property type="protein sequence ID" value="GKT35300.1"/>
    <property type="molecule type" value="Genomic_DNA"/>
</dbReference>
<evidence type="ECO:0000256" key="4">
    <source>
        <dbReference type="ARBA" id="ARBA00022989"/>
    </source>
</evidence>
<evidence type="ECO:0000313" key="10">
    <source>
        <dbReference type="Proteomes" id="UP001057375"/>
    </source>
</evidence>
<feature type="compositionally biased region" description="Basic and acidic residues" evidence="7">
    <location>
        <begin position="384"/>
        <end position="395"/>
    </location>
</feature>
<feature type="transmembrane region" description="Helical" evidence="8">
    <location>
        <begin position="168"/>
        <end position="193"/>
    </location>
</feature>
<dbReference type="InterPro" id="IPR002794">
    <property type="entry name" value="DUF92_TMEM19"/>
</dbReference>
<evidence type="ECO:0000256" key="8">
    <source>
        <dbReference type="SAM" id="Phobius"/>
    </source>
</evidence>
<feature type="non-terminal residue" evidence="9">
    <location>
        <position position="1830"/>
    </location>
</feature>
<comment type="subcellular location">
    <subcellularLocation>
        <location evidence="1">Membrane</location>
        <topology evidence="1">Multi-pass membrane protein</topology>
    </subcellularLocation>
</comment>
<gene>
    <name evidence="9" type="ORF">ADUPG1_008485</name>
</gene>
<comment type="caution">
    <text evidence="9">The sequence shown here is derived from an EMBL/GenBank/DDBJ whole genome shotgun (WGS) entry which is preliminary data.</text>
</comment>
<feature type="transmembrane region" description="Helical" evidence="8">
    <location>
        <begin position="41"/>
        <end position="62"/>
    </location>
</feature>
<feature type="transmembrane region" description="Helical" evidence="8">
    <location>
        <begin position="233"/>
        <end position="253"/>
    </location>
</feature>
<proteinExistence type="inferred from homology"/>
<organism evidence="9 10">
    <name type="scientific">Aduncisulcus paluster</name>
    <dbReference type="NCBI Taxonomy" id="2918883"/>
    <lineage>
        <taxon>Eukaryota</taxon>
        <taxon>Metamonada</taxon>
        <taxon>Carpediemonas-like organisms</taxon>
        <taxon>Aduncisulcus</taxon>
    </lineage>
</organism>
<feature type="transmembrane region" description="Helical" evidence="8">
    <location>
        <begin position="484"/>
        <end position="505"/>
    </location>
</feature>
<name>A0ABQ5KS58_9EUKA</name>
<sequence length="1830" mass="199768">MGFSLDYFLSPIAIIGFVSIGLILSLILGHTLRNWFGMPPWTCRVCIHVLVGLFSTFSSLLATKRADFVIVGVSFALVNLLSIKYDIIKGMQTNTSPSLGTVFFPISFSILGYLFYNNMTIFVITFLILTLSDPLGSIVGRWTQKKLHKDKSKPYRFRYVVFKDAKTLFGSLTVFFSSIVVAVSAMTFIPYYMQKIDIILRIPPEDLDSFWCKLGSLLNLTLTPLHKYMALPFPHALLFAVLIAPMAMCLESMSIYGSDNLSLPLGLCVFIEITSALGPIPVLFWEVVTALVCIVAYFSKAVTIGGAMCAFVVGTLIFAPLSTPSFLLVAIFLISGSLLTRRRKLKESMMVRCDDSTSNIKRVIQISDQSHSNIKKPTNHSNRAHRDDSNQSEKRKSNKKQQNNKKKGRDAWQVICNLSAGGCISIGLFISNHSLQYCLYPLITCISAATADTWASEFGRIFAFMPHSPFSMKTKLPVGRSGGISFIGSIFGLLGSTCISIIGIVSGQYTAVSDSCDFLSAFAIACNTSLSESVILSVYNDTDYPLTFSNVDANLVCIGAQYRFVVELFTSVEFYNDAKLYNFELAGDGVNDIIFYGETSFLDLIIRDAKLKTAKTSEPTVFTNVTISSSSVRVSYPSLIPYNVSLFDDTSLVIVGSLLMSEGTLLSAVPASSDGELQNISILVKGDVEFPMELDIGPPGQILMKNILNSGGEAVLSIDGAMCHSNPDSYYSSESVYFSNITVLGWKSPLHFTGAIPSACDIDGDIQFGLKKAYFEQCKAYRGGALQIEANVGLEQEFYFDGVVFDQCRAIGGGSIYSATPIFVKGFSTGSPRPDLYSSLDDMTNVSSYPLVISRSTATSGGGIIIEASQAYIRNVSSELLPTSKIMREFLDIESSSLPDEDLAYKYSPLSSFILSDCTADYGDDINTDPVHMCYSINEITYCPSVSSTFVEAVSSKAWDAALSVTDEYDQDEYYSSTAMLFIEQLQEDTGIDLDDIDDGTTLEGDWLESALEGSDEATEVFTDTTNEECYSDPYGNAEECACSIDSYIDTEQCGVDYSDFDSLSNVVIKEAVENPCDTDAFSTECLCYNNPWASECSDEEDDTYRIQTFYSCFYESLNIDSCCEEMDYAASPCCYVMDDAASVDLCVTFFASSEPVSIGFAECMATPEEGGIAETTDDSEALSKCCFLFGVENDDQCSDSFADDDYISMSLLNLMSSPSYVNGSVTIDDLLDVLCGEDTRGENSSVCGALIRAENPYPSLYEMCIYTIEDPKTCCFFSYGTSGELPAPECALYSLMTRYESNGTLSGSSLRSECSLVMDDVTITDTVCDILNSGEDSAFETSTEVCLDSYSTEYCCSSSIAMVDVPFNELSAKCRSYQFFTLQMEAETNGGVSKKFSICTDIQKTDTLADPTNVSDSYSACMSVETSRIECVSWVATEYINQCPEYYSSVADLAYNYGTGSVSSKSTPIYTPPINQKSSDSAIISTQNAGISVDSYSASMTLSLYSFFVKPTISLKEDGSFITLATTSSDDTYTKAVVTPTFFRFVSSFSSSSHSQTQEVVIAGPKENTHGYAFIKEYGSDVNAYKLSLTLPTCHSDYALQVPGSNVFRGMCIKCNGPSTYKAVESKGAVCLTCPDGATCHGGGIVGSDAGYWIMLEEDTGELSATNDGSMLIHQCPIEETCSGTESVLEMNGYTMTPALVDGGCFDGHNGTLCLSCNDGWIRGHVNDKCSKCGKISLIILTFGGILLAQILFLAFGCTQTAKEQKHKEMLLEYQDLNREVQATIQRRVRSESVHSDLREEGEARQGEDSVQVQLVDQDNVLLHNTTSS</sequence>
<keyword evidence="5 8" id="KW-0472">Membrane</keyword>
<feature type="transmembrane region" description="Helical" evidence="8">
    <location>
        <begin position="68"/>
        <end position="87"/>
    </location>
</feature>
<dbReference type="Pfam" id="PF01940">
    <property type="entry name" value="DUF92"/>
    <property type="match status" value="2"/>
</dbReference>
<keyword evidence="4 8" id="KW-1133">Transmembrane helix</keyword>
<feature type="transmembrane region" description="Helical" evidence="8">
    <location>
        <begin position="304"/>
        <end position="334"/>
    </location>
</feature>
<feature type="transmembrane region" description="Helical" evidence="8">
    <location>
        <begin position="1737"/>
        <end position="1759"/>
    </location>
</feature>
<feature type="transmembrane region" description="Helical" evidence="8">
    <location>
        <begin position="265"/>
        <end position="298"/>
    </location>
</feature>
<evidence type="ECO:0000313" key="9">
    <source>
        <dbReference type="EMBL" id="GKT35300.1"/>
    </source>
</evidence>
<feature type="transmembrane region" description="Helical" evidence="8">
    <location>
        <begin position="99"/>
        <end position="116"/>
    </location>
</feature>
<evidence type="ECO:0000256" key="7">
    <source>
        <dbReference type="SAM" id="MobiDB-lite"/>
    </source>
</evidence>
<feature type="transmembrane region" description="Helical" evidence="8">
    <location>
        <begin position="122"/>
        <end position="143"/>
    </location>
</feature>
<feature type="coiled-coil region" evidence="6">
    <location>
        <begin position="1761"/>
        <end position="1788"/>
    </location>
</feature>
<accession>A0ABQ5KS58</accession>
<evidence type="ECO:0000256" key="3">
    <source>
        <dbReference type="ARBA" id="ARBA00022692"/>
    </source>
</evidence>
<dbReference type="Proteomes" id="UP001057375">
    <property type="component" value="Unassembled WGS sequence"/>
</dbReference>
<protein>
    <submittedName>
        <fullName evidence="9">Uncharacterized protein</fullName>
    </submittedName>
</protein>
<evidence type="ECO:0000256" key="6">
    <source>
        <dbReference type="SAM" id="Coils"/>
    </source>
</evidence>
<reference evidence="9" key="1">
    <citation type="submission" date="2022-03" db="EMBL/GenBank/DDBJ databases">
        <title>Draft genome sequence of Aduncisulcus paluster, a free-living microaerophilic Fornicata.</title>
        <authorList>
            <person name="Yuyama I."/>
            <person name="Kume K."/>
            <person name="Tamura T."/>
            <person name="Inagaki Y."/>
            <person name="Hashimoto T."/>
        </authorList>
    </citation>
    <scope>NUCLEOTIDE SEQUENCE</scope>
    <source>
        <strain evidence="9">NY0171</strain>
    </source>
</reference>
<evidence type="ECO:0000256" key="1">
    <source>
        <dbReference type="ARBA" id="ARBA00004141"/>
    </source>
</evidence>
<keyword evidence="3 8" id="KW-0812">Transmembrane</keyword>
<feature type="compositionally biased region" description="Basic residues" evidence="7">
    <location>
        <begin position="396"/>
        <end position="406"/>
    </location>
</feature>
<keyword evidence="6" id="KW-0175">Coiled coil</keyword>
<keyword evidence="10" id="KW-1185">Reference proteome</keyword>